<dbReference type="eggNOG" id="COG0745">
    <property type="taxonomic scope" value="Bacteria"/>
</dbReference>
<keyword evidence="1" id="KW-0597">Phosphoprotein</keyword>
<dbReference type="InterPro" id="IPR001789">
    <property type="entry name" value="Sig_transdc_resp-reg_receiver"/>
</dbReference>
<dbReference type="SUPFAM" id="SSF50341">
    <property type="entry name" value="CheW-like"/>
    <property type="match status" value="1"/>
</dbReference>
<dbReference type="OrthoDB" id="5516036at2"/>
<dbReference type="InterPro" id="IPR036061">
    <property type="entry name" value="CheW-like_dom_sf"/>
</dbReference>
<dbReference type="SUPFAM" id="SSF52172">
    <property type="entry name" value="CheY-like"/>
    <property type="match status" value="1"/>
</dbReference>
<dbReference type="SMART" id="SM00448">
    <property type="entry name" value="REC"/>
    <property type="match status" value="1"/>
</dbReference>
<proteinExistence type="predicted"/>
<dbReference type="EMBL" id="CP001940">
    <property type="protein sequence ID" value="ADH87199.1"/>
    <property type="molecule type" value="Genomic_DNA"/>
</dbReference>
<dbReference type="PANTHER" id="PTHR22617">
    <property type="entry name" value="CHEMOTAXIS SENSOR HISTIDINE KINASE-RELATED"/>
    <property type="match status" value="1"/>
</dbReference>
<dbReference type="InterPro" id="IPR011006">
    <property type="entry name" value="CheY-like_superfamily"/>
</dbReference>
<accession>D6Z0T9</accession>
<reference evidence="5" key="1">
    <citation type="submission" date="2010-02" db="EMBL/GenBank/DDBJ databases">
        <title>Complete sequence of Desulfurivibrio alkaliphilus AHT2.</title>
        <authorList>
            <consortium name="US DOE Joint Genome Institute"/>
            <person name="Pitluck S."/>
            <person name="Chertkov O."/>
            <person name="Detter J.C."/>
            <person name="Han C."/>
            <person name="Tapia R."/>
            <person name="Larimer F."/>
            <person name="Land M."/>
            <person name="Hauser L."/>
            <person name="Kyrpides N."/>
            <person name="Mikhailova N."/>
            <person name="Sorokin D.Y."/>
            <person name="Muyzer G."/>
            <person name="Woyke T."/>
        </authorList>
    </citation>
    <scope>NUCLEOTIDE SEQUENCE [LARGE SCALE GENOMIC DNA]</scope>
    <source>
        <strain evidence="5">DSM 19089 / UNIQEM U267 / AHT2</strain>
    </source>
</reference>
<dbReference type="Gene3D" id="2.40.50.180">
    <property type="entry name" value="CheA-289, Domain 4"/>
    <property type="match status" value="1"/>
</dbReference>
<dbReference type="Gene3D" id="3.40.50.2300">
    <property type="match status" value="1"/>
</dbReference>
<feature type="domain" description="Response regulatory" evidence="2">
    <location>
        <begin position="8"/>
        <end position="126"/>
    </location>
</feature>
<sequence>MAIDPNIKILLVEDAGTMRKMEAKILGQVGFNNIVEAVDGQDAVEKLQADQDIGLVISDWSMPNMDGLELVQWLRSQEQLKDIPFLMATGHGDKEYVAKALEGGASGVVAKPFTPPELKSAMEKAFGLEQEEVPKVDEGPKVSSEGKVNLKMAHIQITDHLALGVLKHWIDTGRETPAHFTLETKCMGSWNPVQGALESFEVDGAFILAPAAMDLFSYDVPLKLVLFAHRNGSICVRNRQGKYIKPYQQFFKHKTFYIPHKMSIHNMLAHMYFTQMGLKPGVAGKEAVNVLFDVAPPVAMPQFLKDNPEASGFLVAEPIGSRAIAAGIAEKQFLSSEIWDHHPCCVVVFRDEIIAQYPEAVQEFTDLVVKAGKSIKEDIDRSAQIAVDFLDPEKSIGLEPALLKNVLSDPAGIVYHDLYPVKEDLETIQDYMVNRMEIGRTIDLDAFIETRFASKACGQGGARPAGGENGQRSGALKMEEFKEKQQLSSREGKYLVFSLGSERYGIGILDVKEIIGLMDIHELPHMPSFFKGVINLRDRVIPVMDLRLKFGMEEAAYNERTCIIIVEISGVRGSTLTGIIVDSVSEVVNVKDNQVEDAPSFGTGVDQHMILGMAKLKEGVTILLDIDRLMHTQEVVALGAVEEMF</sequence>
<dbReference type="Gene3D" id="3.40.190.10">
    <property type="entry name" value="Periplasmic binding protein-like II"/>
    <property type="match status" value="2"/>
</dbReference>
<dbReference type="KEGG" id="dak:DaAHT2_2535"/>
<dbReference type="HOGENOM" id="CLU_028871_10_3_7"/>
<dbReference type="SMART" id="SM00260">
    <property type="entry name" value="CheW"/>
    <property type="match status" value="1"/>
</dbReference>
<name>D6Z0T9_DESAT</name>
<dbReference type="PROSITE" id="PS50851">
    <property type="entry name" value="CHEW"/>
    <property type="match status" value="1"/>
</dbReference>
<evidence type="ECO:0000256" key="1">
    <source>
        <dbReference type="PROSITE-ProRule" id="PRU00169"/>
    </source>
</evidence>
<feature type="domain" description="CheW-like" evidence="3">
    <location>
        <begin position="491"/>
        <end position="635"/>
    </location>
</feature>
<evidence type="ECO:0000313" key="4">
    <source>
        <dbReference type="EMBL" id="ADH87199.1"/>
    </source>
</evidence>
<keyword evidence="5" id="KW-1185">Reference proteome</keyword>
<evidence type="ECO:0000259" key="3">
    <source>
        <dbReference type="PROSITE" id="PS50851"/>
    </source>
</evidence>
<dbReference type="InterPro" id="IPR039315">
    <property type="entry name" value="CheW"/>
</dbReference>
<dbReference type="GO" id="GO:0000160">
    <property type="term" value="P:phosphorelay signal transduction system"/>
    <property type="evidence" value="ECO:0007669"/>
    <property type="project" value="InterPro"/>
</dbReference>
<dbReference type="Pfam" id="PF01584">
    <property type="entry name" value="CheW"/>
    <property type="match status" value="1"/>
</dbReference>
<dbReference type="eggNOG" id="COG0715">
    <property type="taxonomic scope" value="Bacteria"/>
</dbReference>
<feature type="modified residue" description="4-aspartylphosphate" evidence="1">
    <location>
        <position position="59"/>
    </location>
</feature>
<dbReference type="Proteomes" id="UP000001508">
    <property type="component" value="Chromosome"/>
</dbReference>
<dbReference type="RefSeq" id="WP_013164709.1">
    <property type="nucleotide sequence ID" value="NC_014216.1"/>
</dbReference>
<evidence type="ECO:0000259" key="2">
    <source>
        <dbReference type="PROSITE" id="PS50110"/>
    </source>
</evidence>
<protein>
    <submittedName>
        <fullName evidence="4">Response regulator receiver modulated CheW protein</fullName>
    </submittedName>
</protein>
<dbReference type="InterPro" id="IPR002545">
    <property type="entry name" value="CheW-lke_dom"/>
</dbReference>
<gene>
    <name evidence="4" type="ordered locus">DaAHT2_2535</name>
</gene>
<dbReference type="SUPFAM" id="SSF53850">
    <property type="entry name" value="Periplasmic binding protein-like II"/>
    <property type="match status" value="1"/>
</dbReference>
<dbReference type="CDD" id="cd00732">
    <property type="entry name" value="CheW"/>
    <property type="match status" value="1"/>
</dbReference>
<dbReference type="Gene3D" id="2.30.30.40">
    <property type="entry name" value="SH3 Domains"/>
    <property type="match status" value="1"/>
</dbReference>
<dbReference type="eggNOG" id="COG0835">
    <property type="taxonomic scope" value="Bacteria"/>
</dbReference>
<dbReference type="InParanoid" id="D6Z0T9"/>
<dbReference type="Pfam" id="PF00072">
    <property type="entry name" value="Response_reg"/>
    <property type="match status" value="1"/>
</dbReference>
<evidence type="ECO:0000313" key="5">
    <source>
        <dbReference type="Proteomes" id="UP000001508"/>
    </source>
</evidence>
<organism evidence="4 5">
    <name type="scientific">Desulfurivibrio alkaliphilus (strain DSM 19089 / UNIQEM U267 / AHT2)</name>
    <dbReference type="NCBI Taxonomy" id="589865"/>
    <lineage>
        <taxon>Bacteria</taxon>
        <taxon>Pseudomonadati</taxon>
        <taxon>Thermodesulfobacteriota</taxon>
        <taxon>Desulfobulbia</taxon>
        <taxon>Desulfobulbales</taxon>
        <taxon>Desulfobulbaceae</taxon>
        <taxon>Desulfurivibrio</taxon>
    </lineage>
</organism>
<dbReference type="AlphaFoldDB" id="D6Z0T9"/>
<dbReference type="STRING" id="589865.DaAHT2_2535"/>
<dbReference type="GO" id="GO:0006935">
    <property type="term" value="P:chemotaxis"/>
    <property type="evidence" value="ECO:0007669"/>
    <property type="project" value="InterPro"/>
</dbReference>
<dbReference type="PANTHER" id="PTHR22617:SF41">
    <property type="entry name" value="CHEMOTAXIS SIGNAL TRANSDUCTION SYSTEM ADAPTOR PROTEIN CHEW"/>
    <property type="match status" value="1"/>
</dbReference>
<dbReference type="Pfam" id="PF13379">
    <property type="entry name" value="NMT1_2"/>
    <property type="match status" value="1"/>
</dbReference>
<dbReference type="PROSITE" id="PS50110">
    <property type="entry name" value="RESPONSE_REGULATORY"/>
    <property type="match status" value="1"/>
</dbReference>
<dbReference type="GO" id="GO:0005829">
    <property type="term" value="C:cytosol"/>
    <property type="evidence" value="ECO:0007669"/>
    <property type="project" value="TreeGrafter"/>
</dbReference>